<dbReference type="EMBL" id="KJ019125">
    <property type="protein sequence ID" value="AIX37420.1"/>
    <property type="molecule type" value="Genomic_DNA"/>
</dbReference>
<evidence type="ECO:0000313" key="9">
    <source>
        <dbReference type="Proteomes" id="UP000185345"/>
    </source>
</evidence>
<dbReference type="Proteomes" id="UP000185346">
    <property type="component" value="Segment"/>
</dbReference>
<feature type="domain" description="YHYH" evidence="1">
    <location>
        <begin position="170"/>
        <end position="318"/>
    </location>
</feature>
<accession>A0A0E3FFE9</accession>
<dbReference type="EMBL" id="KJ019078">
    <property type="protein sequence ID" value="AIX25936.1"/>
    <property type="molecule type" value="Genomic_DNA"/>
</dbReference>
<evidence type="ECO:0000313" key="2">
    <source>
        <dbReference type="EMBL" id="AIX25718.1"/>
    </source>
</evidence>
<evidence type="ECO:0000313" key="10">
    <source>
        <dbReference type="Proteomes" id="UP000185378"/>
    </source>
</evidence>
<evidence type="ECO:0000313" key="6">
    <source>
        <dbReference type="EMBL" id="AIX37638.1"/>
    </source>
</evidence>
<dbReference type="Proteomes" id="UP000185378">
    <property type="component" value="Segment"/>
</dbReference>
<evidence type="ECO:0000313" key="3">
    <source>
        <dbReference type="EMBL" id="AIX25936.1"/>
    </source>
</evidence>
<protein>
    <recommendedName>
        <fullName evidence="1">YHYH domain-containing protein</fullName>
    </recommendedName>
</protein>
<dbReference type="EMBL" id="KJ019080">
    <property type="protein sequence ID" value="AIX26371.1"/>
    <property type="molecule type" value="Genomic_DNA"/>
</dbReference>
<dbReference type="Pfam" id="PF14240">
    <property type="entry name" value="YHYH"/>
    <property type="match status" value="2"/>
</dbReference>
<dbReference type="InterPro" id="IPR025924">
    <property type="entry name" value="YHYH_dom"/>
</dbReference>
<dbReference type="Proteomes" id="UP000033003">
    <property type="component" value="Segment"/>
</dbReference>
<dbReference type="EMBL" id="KJ019077">
    <property type="protein sequence ID" value="AIX25718.1"/>
    <property type="molecule type" value="Genomic_DNA"/>
</dbReference>
<dbReference type="EMBL" id="KJ019126">
    <property type="protein sequence ID" value="AIX37638.1"/>
    <property type="molecule type" value="Genomic_DNA"/>
</dbReference>
<evidence type="ECO:0000313" key="7">
    <source>
        <dbReference type="EMBL" id="AIX37856.1"/>
    </source>
</evidence>
<proteinExistence type="predicted"/>
<dbReference type="EMBL" id="KJ019127">
    <property type="protein sequence ID" value="AIX37856.1"/>
    <property type="molecule type" value="Genomic_DNA"/>
</dbReference>
<evidence type="ECO:0000313" key="8">
    <source>
        <dbReference type="Proteomes" id="UP000033003"/>
    </source>
</evidence>
<sequence>MARSVPGSGAIIEPLFNKEFGVSSVIVLNGGSGYSETDPPKLEVDNCGTPEIDALLYPIIESGRLTHVRVLNPGKGYDPLRVVISAQQDDNQRVSSFDIRSILTSVSVSITTGAFAGDHLSLVSNNLPDPAVTGVFPSTFNNNRIYSQDYSHEIVYRGGKDVPTLNNPERRSEQIGLLSNGTPLYSVDAGSAGIPPVGFKFNSVHTNIFDHDVYHGYPDNDNNYFFQDAKLIQSFASTNGLFSIKNYYSGSDFSGDNARHANGHSKVLGLSYDGYPIYGPYGFSEPLNDQSAIKRIETSYRFKTGVEVDGNRAVINTPASITYTITVANVGGINKYIINGGGFTDETAPVLLLNRGDTITFNQDDATNDAHPLALSTVLGDANGQAWHAAGQTLYDDDLLYSRGVTYRLDGSAVTYDQYILGFANATTRNIEIVVPDISPSNFSYFCRYHGLMGNKTNNLGFTAGTFIEDYIYEESYGDLDGHNGRYTVTPEYPNGTYAYFLTIDAGLEPQFPYCIGESFYSEVVRYGESAPTPSQEVPTGARAEVILSEDNPGEVQYVKMIAGGDGYFGTARTDILGGEGIGATAVPVTQSISGLSLSDPGRSYINPPSLFFQGGGGQGAEGVANIDLSGIITNITVADGGRFYQDPPFVLISGGGGIGGKAVARIEQGEVVGIDVIDPGKGYTSEPNIIFTKLINVKRKVRTRQSFNASSFFITALQQSLNTNADEVVVQSTNAFPGSGSFILGRETIEYTSKNAKKFLGCTRGTNFRYDQRVIVDGIQNVNGVSTYEFNVGDKLVRRVDNASNKVAKVYDWNPNTRELFVIFEVDELAFIDAGIPSTSDRTVAFDGGTASATDLNQLPHIIEDAVGSTIVVYQLTLQDKKFQDDDENAGAGDGIPDVVNTGTEFEDQINLDGGIYSSLYGIEETQGGTNTTLFALGDQVKDASIPFKYSTVESAGNLGDGVEHTSRMKITFKEDDTNSLSFVVGETVTGQSSSIQATVESWDAANRTLTVINPVAYFTNNVNLGIGGYFYEFSENSTVTQIRVIDPGLDYTSTPTIVVENSGELQASGTVTMTGDGDQVSTITVTNGGYGYTKNVIAGVLHPTVTFTNAVSDTTGNSASAEVILGGEKVNGAGGASWRISSIEYDTLARNE</sequence>
<dbReference type="Proteomes" id="UP000185345">
    <property type="component" value="Segment"/>
</dbReference>
<organism evidence="4 10">
    <name type="scientific">Synechococcus phage ACG-2014d</name>
    <dbReference type="NCBI Taxonomy" id="1493509"/>
    <lineage>
        <taxon>Viruses</taxon>
        <taxon>Duplodnaviria</taxon>
        <taxon>Heunggongvirae</taxon>
        <taxon>Uroviricota</taxon>
        <taxon>Caudoviricetes</taxon>
        <taxon>Pantevenvirales</taxon>
        <taxon>Kyanoviridae</taxon>
        <taxon>Lowelvirus</taxon>
        <taxon>Lowelvirus tuscon4d</taxon>
    </lineage>
</organism>
<name>A0A0E3FFE9_9CAUD</name>
<feature type="domain" description="YHYH" evidence="1">
    <location>
        <begin position="458"/>
        <end position="506"/>
    </location>
</feature>
<evidence type="ECO:0000313" key="5">
    <source>
        <dbReference type="EMBL" id="AIX37420.1"/>
    </source>
</evidence>
<gene>
    <name evidence="2" type="ORF">Syn7803US113_74</name>
    <name evidence="3" type="ORF">Syn7803US114_74</name>
    <name evidence="4" type="ORF">Syn7803US116_74</name>
    <name evidence="5" type="ORF">Syn7803US82_74</name>
    <name evidence="6" type="ORF">Syn7803US83_74</name>
    <name evidence="7" type="ORF">Syn7803US85_74</name>
</gene>
<evidence type="ECO:0000313" key="4">
    <source>
        <dbReference type="EMBL" id="AIX26371.1"/>
    </source>
</evidence>
<dbReference type="Proteomes" id="UP000185380">
    <property type="component" value="Segment"/>
</dbReference>
<evidence type="ECO:0000259" key="1">
    <source>
        <dbReference type="Pfam" id="PF14240"/>
    </source>
</evidence>
<reference evidence="8 9" key="1">
    <citation type="submission" date="2013-12" db="EMBL/GenBank/DDBJ databases">
        <title>Ecological redundancy of diverse viral populations within a natural community.</title>
        <authorList>
            <person name="Gregory A.C."/>
            <person name="LaButti K."/>
            <person name="Copeland A."/>
            <person name="Woyke T."/>
            <person name="Sullivan M.B."/>
        </authorList>
    </citation>
    <scope>NUCLEOTIDE SEQUENCE [LARGE SCALE GENOMIC DNA]</scope>
    <source>
        <strain evidence="2">Syn7803US113</strain>
        <strain evidence="3">Syn7803US114</strain>
        <strain evidence="4">Syn7803US116</strain>
        <strain evidence="5">Syn7803US82</strain>
        <strain evidence="6">Syn7803US83</strain>
        <strain evidence="7">Syn7803US85</strain>
    </source>
</reference>
<dbReference type="Proteomes" id="UP000185384">
    <property type="component" value="Segment"/>
</dbReference>